<dbReference type="InterPro" id="IPR020916">
    <property type="entry name" value="Gln_gamma-glutamylTfrase_bac"/>
</dbReference>
<evidence type="ECO:0000313" key="5">
    <source>
        <dbReference type="Proteomes" id="UP000288024"/>
    </source>
</evidence>
<dbReference type="EC" id="2.3.2.13" evidence="4"/>
<gene>
    <name evidence="4" type="ORF">EM808_24935</name>
</gene>
<dbReference type="GO" id="GO:0030435">
    <property type="term" value="P:sporulation resulting in formation of a cellular spore"/>
    <property type="evidence" value="ECO:0007669"/>
    <property type="project" value="UniProtKB-KW"/>
</dbReference>
<proteinExistence type="inferred from homology"/>
<dbReference type="AlphaFoldDB" id="A0A3S2TR95"/>
<dbReference type="GO" id="GO:0003810">
    <property type="term" value="F:protein-glutamine gamma-glutamyltransferase activity"/>
    <property type="evidence" value="ECO:0007669"/>
    <property type="project" value="UniProtKB-EC"/>
</dbReference>
<dbReference type="HAMAP" id="MF_00727">
    <property type="entry name" value="Tgl"/>
    <property type="match status" value="1"/>
</dbReference>
<evidence type="ECO:0000256" key="3">
    <source>
        <dbReference type="ARBA" id="ARBA00023315"/>
    </source>
</evidence>
<keyword evidence="5" id="KW-1185">Reference proteome</keyword>
<reference evidence="4 5" key="1">
    <citation type="submission" date="2019-01" db="EMBL/GenBank/DDBJ databases">
        <title>Bacillus sp. M5HDSG1-1, whole genome shotgun sequence.</title>
        <authorList>
            <person name="Tuo L."/>
        </authorList>
    </citation>
    <scope>NUCLEOTIDE SEQUENCE [LARGE SCALE GENOMIC DNA]</scope>
    <source>
        <strain evidence="4 5">M5HDSG1-1</strain>
    </source>
</reference>
<keyword evidence="2" id="KW-0749">Sporulation</keyword>
<dbReference type="Proteomes" id="UP000288024">
    <property type="component" value="Unassembled WGS sequence"/>
</dbReference>
<evidence type="ECO:0000256" key="2">
    <source>
        <dbReference type="ARBA" id="ARBA00022969"/>
    </source>
</evidence>
<evidence type="ECO:0000256" key="1">
    <source>
        <dbReference type="ARBA" id="ARBA00022679"/>
    </source>
</evidence>
<protein>
    <submittedName>
        <fullName evidence="4">Protein-glutamine gamma-glutamyltransferase</fullName>
        <ecNumber evidence="4">2.3.2.13</ecNumber>
    </submittedName>
</protein>
<keyword evidence="1 4" id="KW-0808">Transferase</keyword>
<sequence>MGKSFEFQDNLELDQVEKNIMQFMQEDHIEYSYNSLRELLFEIKLRKNIIKGAIEMNEARHEFTIFEQARCNPNYWQLTKAGGFLLRPDVSPSDAIMDIYKNSSLYAFECATASVIIYYYATLQTLGHHIFNAYFQGLYLYSWHTDADLGLVTFYSSGFLPGDIVYFDNPDFNPQTPWFRGVNAILLDDSRFFGHGFSIKTNEKIVQVLNKQRRQGSTRSAALTSLLTRPSFSRLSALTNRQPTSIDFKIKQPFIHHNLSSISLLNYNNYIFSLGYQLF</sequence>
<dbReference type="NCBIfam" id="NF002869">
    <property type="entry name" value="PRK03187.1"/>
    <property type="match status" value="1"/>
</dbReference>
<organism evidence="4 5">
    <name type="scientific">Niallia taxi</name>
    <dbReference type="NCBI Taxonomy" id="2499688"/>
    <lineage>
        <taxon>Bacteria</taxon>
        <taxon>Bacillati</taxon>
        <taxon>Bacillota</taxon>
        <taxon>Bacilli</taxon>
        <taxon>Bacillales</taxon>
        <taxon>Bacillaceae</taxon>
        <taxon>Niallia</taxon>
    </lineage>
</organism>
<dbReference type="EMBL" id="RZTZ01000017">
    <property type="protein sequence ID" value="RVT57476.1"/>
    <property type="molecule type" value="Genomic_DNA"/>
</dbReference>
<evidence type="ECO:0000313" key="4">
    <source>
        <dbReference type="EMBL" id="RVT57476.1"/>
    </source>
</evidence>
<dbReference type="Pfam" id="PF20085">
    <property type="entry name" value="TGL"/>
    <property type="match status" value="1"/>
</dbReference>
<comment type="caution">
    <text evidence="4">The sequence shown here is derived from an EMBL/GenBank/DDBJ whole genome shotgun (WGS) entry which is preliminary data.</text>
</comment>
<accession>A0A3S2TR95</accession>
<name>A0A3S2TR95_9BACI</name>
<keyword evidence="3 4" id="KW-0012">Acyltransferase</keyword>